<evidence type="ECO:0000313" key="1">
    <source>
        <dbReference type="EMBL" id="KAG2565068.1"/>
    </source>
</evidence>
<dbReference type="EMBL" id="CM029050">
    <property type="protein sequence ID" value="KAG2565068.1"/>
    <property type="molecule type" value="Genomic_DNA"/>
</dbReference>
<dbReference type="Proteomes" id="UP000823388">
    <property type="component" value="Chromosome 7N"/>
</dbReference>
<gene>
    <name evidence="1" type="ORF">PVAP13_7NG002989</name>
</gene>
<organism evidence="1 2">
    <name type="scientific">Panicum virgatum</name>
    <name type="common">Blackwell switchgrass</name>
    <dbReference type="NCBI Taxonomy" id="38727"/>
    <lineage>
        <taxon>Eukaryota</taxon>
        <taxon>Viridiplantae</taxon>
        <taxon>Streptophyta</taxon>
        <taxon>Embryophyta</taxon>
        <taxon>Tracheophyta</taxon>
        <taxon>Spermatophyta</taxon>
        <taxon>Magnoliopsida</taxon>
        <taxon>Liliopsida</taxon>
        <taxon>Poales</taxon>
        <taxon>Poaceae</taxon>
        <taxon>PACMAD clade</taxon>
        <taxon>Panicoideae</taxon>
        <taxon>Panicodae</taxon>
        <taxon>Paniceae</taxon>
        <taxon>Panicinae</taxon>
        <taxon>Panicum</taxon>
        <taxon>Panicum sect. Hiantes</taxon>
    </lineage>
</organism>
<dbReference type="AlphaFoldDB" id="A0A8T0PVY3"/>
<comment type="caution">
    <text evidence="1">The sequence shown here is derived from an EMBL/GenBank/DDBJ whole genome shotgun (WGS) entry which is preliminary data.</text>
</comment>
<sequence>MLNFISQLMQRYVMLLSFPKVYHLFDLSKETRKRKHMKMKSRSFNRLQRRPKPLLNFTTTKKVVYAR</sequence>
<keyword evidence="2" id="KW-1185">Reference proteome</keyword>
<name>A0A8T0PVY3_PANVG</name>
<reference evidence="1" key="1">
    <citation type="submission" date="2020-05" db="EMBL/GenBank/DDBJ databases">
        <title>WGS assembly of Panicum virgatum.</title>
        <authorList>
            <person name="Lovell J.T."/>
            <person name="Jenkins J."/>
            <person name="Shu S."/>
            <person name="Juenger T.E."/>
            <person name="Schmutz J."/>
        </authorList>
    </citation>
    <scope>NUCLEOTIDE SEQUENCE</scope>
    <source>
        <strain evidence="1">AP13</strain>
    </source>
</reference>
<accession>A0A8T0PVY3</accession>
<evidence type="ECO:0000313" key="2">
    <source>
        <dbReference type="Proteomes" id="UP000823388"/>
    </source>
</evidence>
<proteinExistence type="predicted"/>
<protein>
    <submittedName>
        <fullName evidence="1">Uncharacterized protein</fullName>
    </submittedName>
</protein>